<evidence type="ECO:0000313" key="1">
    <source>
        <dbReference type="EMBL" id="KAJ8117499.1"/>
    </source>
</evidence>
<dbReference type="EMBL" id="JAPHNI010000050">
    <property type="protein sequence ID" value="KAJ8117499.1"/>
    <property type="molecule type" value="Genomic_DNA"/>
</dbReference>
<evidence type="ECO:0000313" key="2">
    <source>
        <dbReference type="Proteomes" id="UP001153331"/>
    </source>
</evidence>
<reference evidence="1" key="1">
    <citation type="submission" date="2022-11" db="EMBL/GenBank/DDBJ databases">
        <title>Genome Sequence of Boeremia exigua.</title>
        <authorList>
            <person name="Buettner E."/>
        </authorList>
    </citation>
    <scope>NUCLEOTIDE SEQUENCE</scope>
    <source>
        <strain evidence="1">CU02</strain>
    </source>
</reference>
<name>A0ACC2IQN9_9PLEO</name>
<sequence>MPRLTRKPSAVHLLSLNAEQAQTEQQALHIEIGTLKKALECNHTAFAMLRDDVERFKGVVRAQDTALRGMREEVVGLRGEVRALAGLVRPGGGERVAGRGRTGESREKEWLGRR</sequence>
<proteinExistence type="predicted"/>
<keyword evidence="2" id="KW-1185">Reference proteome</keyword>
<gene>
    <name evidence="1" type="ORF">OPT61_g1316</name>
</gene>
<protein>
    <submittedName>
        <fullName evidence="1">Uncharacterized protein</fullName>
    </submittedName>
</protein>
<comment type="caution">
    <text evidence="1">The sequence shown here is derived from an EMBL/GenBank/DDBJ whole genome shotgun (WGS) entry which is preliminary data.</text>
</comment>
<organism evidence="1 2">
    <name type="scientific">Boeremia exigua</name>
    <dbReference type="NCBI Taxonomy" id="749465"/>
    <lineage>
        <taxon>Eukaryota</taxon>
        <taxon>Fungi</taxon>
        <taxon>Dikarya</taxon>
        <taxon>Ascomycota</taxon>
        <taxon>Pezizomycotina</taxon>
        <taxon>Dothideomycetes</taxon>
        <taxon>Pleosporomycetidae</taxon>
        <taxon>Pleosporales</taxon>
        <taxon>Pleosporineae</taxon>
        <taxon>Didymellaceae</taxon>
        <taxon>Boeremia</taxon>
    </lineage>
</organism>
<dbReference type="Proteomes" id="UP001153331">
    <property type="component" value="Unassembled WGS sequence"/>
</dbReference>
<accession>A0ACC2IQN9</accession>